<organism evidence="2">
    <name type="scientific">Tanacetum cinerariifolium</name>
    <name type="common">Dalmatian daisy</name>
    <name type="synonym">Chrysanthemum cinerariifolium</name>
    <dbReference type="NCBI Taxonomy" id="118510"/>
    <lineage>
        <taxon>Eukaryota</taxon>
        <taxon>Viridiplantae</taxon>
        <taxon>Streptophyta</taxon>
        <taxon>Embryophyta</taxon>
        <taxon>Tracheophyta</taxon>
        <taxon>Spermatophyta</taxon>
        <taxon>Magnoliopsida</taxon>
        <taxon>eudicotyledons</taxon>
        <taxon>Gunneridae</taxon>
        <taxon>Pentapetalae</taxon>
        <taxon>asterids</taxon>
        <taxon>campanulids</taxon>
        <taxon>Asterales</taxon>
        <taxon>Asteraceae</taxon>
        <taxon>Asteroideae</taxon>
        <taxon>Anthemideae</taxon>
        <taxon>Anthemidinae</taxon>
        <taxon>Tanacetum</taxon>
    </lineage>
</organism>
<protein>
    <submittedName>
        <fullName evidence="2">Uncharacterized protein</fullName>
    </submittedName>
</protein>
<dbReference type="EMBL" id="BKCJ010442980">
    <property type="protein sequence ID" value="GFA54535.1"/>
    <property type="molecule type" value="Genomic_DNA"/>
</dbReference>
<proteinExistence type="predicted"/>
<gene>
    <name evidence="2" type="ORF">Tci_626507</name>
</gene>
<comment type="caution">
    <text evidence="2">The sequence shown here is derived from an EMBL/GenBank/DDBJ whole genome shotgun (WGS) entry which is preliminary data.</text>
</comment>
<accession>A0A699JUI3</accession>
<reference evidence="2" key="1">
    <citation type="journal article" date="2019" name="Sci. Rep.">
        <title>Draft genome of Tanacetum cinerariifolium, the natural source of mosquito coil.</title>
        <authorList>
            <person name="Yamashiro T."/>
            <person name="Shiraishi A."/>
            <person name="Satake H."/>
            <person name="Nakayama K."/>
        </authorList>
    </citation>
    <scope>NUCLEOTIDE SEQUENCE</scope>
</reference>
<evidence type="ECO:0000256" key="1">
    <source>
        <dbReference type="SAM" id="MobiDB-lite"/>
    </source>
</evidence>
<dbReference type="AlphaFoldDB" id="A0A699JUI3"/>
<evidence type="ECO:0000313" key="2">
    <source>
        <dbReference type="EMBL" id="GFA54535.1"/>
    </source>
</evidence>
<sequence length="177" mass="19742">MFKIDPSQTSRVDMVPNKQSSVSIRTNPITNSQRHVTFKENVSSDMVNASSTGLVHTARTRRPQPKGNTRNARVPSASKSNEVKKIVTVEDHRRISLLSKNQKTMSSECNNIKLAIWNDKYESVCGTCKLCLVTANHDACLLSSMNALNSRAYNLCANVPLVQIKRDIGHRFGNQNK</sequence>
<name>A0A699JUI3_TANCI</name>
<feature type="region of interest" description="Disordered" evidence="1">
    <location>
        <begin position="57"/>
        <end position="80"/>
    </location>
</feature>